<dbReference type="GO" id="GO:0030170">
    <property type="term" value="F:pyridoxal phosphate binding"/>
    <property type="evidence" value="ECO:0007669"/>
    <property type="project" value="InterPro"/>
</dbReference>
<dbReference type="PANTHER" id="PTHR46383:SF4">
    <property type="entry name" value="AMINOTRANSFERASE"/>
    <property type="match status" value="1"/>
</dbReference>
<feature type="domain" description="Aminotransferase class I/classII large" evidence="7">
    <location>
        <begin position="36"/>
        <end position="386"/>
    </location>
</feature>
<evidence type="ECO:0000256" key="6">
    <source>
        <dbReference type="RuleBase" id="RU000481"/>
    </source>
</evidence>
<dbReference type="Pfam" id="PF00155">
    <property type="entry name" value="Aminotran_1_2"/>
    <property type="match status" value="1"/>
</dbReference>
<dbReference type="PANTHER" id="PTHR46383">
    <property type="entry name" value="ASPARTATE AMINOTRANSFERASE"/>
    <property type="match status" value="1"/>
</dbReference>
<dbReference type="InterPro" id="IPR050596">
    <property type="entry name" value="AspAT/PAT-like"/>
</dbReference>
<keyword evidence="5" id="KW-0663">Pyridoxal phosphate</keyword>
<dbReference type="InterPro" id="IPR015424">
    <property type="entry name" value="PyrdxlP-dep_Trfase"/>
</dbReference>
<comment type="cofactor">
    <cofactor evidence="1 6">
        <name>pyridoxal 5'-phosphate</name>
        <dbReference type="ChEBI" id="CHEBI:597326"/>
    </cofactor>
</comment>
<evidence type="ECO:0000313" key="9">
    <source>
        <dbReference type="Proteomes" id="UP000321332"/>
    </source>
</evidence>
<dbReference type="InterPro" id="IPR015422">
    <property type="entry name" value="PyrdxlP-dep_Trfase_small"/>
</dbReference>
<evidence type="ECO:0000259" key="7">
    <source>
        <dbReference type="Pfam" id="PF00155"/>
    </source>
</evidence>
<dbReference type="GO" id="GO:0008483">
    <property type="term" value="F:transaminase activity"/>
    <property type="evidence" value="ECO:0007669"/>
    <property type="project" value="UniProtKB-KW"/>
</dbReference>
<sequence length="397" mass="43287">MPKAKTTLLSSFNKRLDLVKPSAIRAFDNEVSEIPNILKLTLGEPDFDVPDHIKAAAIQSIEGNDSHYAASNGTLASRQAVTNFLNNRYGLQYDAESEVIVTVGATEAIYSVLTSLLNSGDKVLLPSPIFPLYIPVTLVGGGEPVFVDTSSNNFVLSPEMLKQAIREHGDSIKAIVLNFPSNPTGVTYSEAEVKALADILRDTSIVVISDEIYSELTYETTHVSMAKYLPEQTILLNGVSKSHAMTGYRIGFLAGPAEVVKKLGLIHQFTVTTVTNSSMAAATEALNTEAGREDTLIMKKQYKERRDFVFDTMTSLGFAIPKPAGAFYIFAKIPEKFEQDDTKFARDLAQKNQLAVVPGSSFGPGGEGYVRLSYAASMSKLQDAMNRLTKYMNGSKR</sequence>
<dbReference type="AlphaFoldDB" id="A0AAE6M4D1"/>
<dbReference type="InterPro" id="IPR004839">
    <property type="entry name" value="Aminotransferase_I/II_large"/>
</dbReference>
<evidence type="ECO:0000256" key="1">
    <source>
        <dbReference type="ARBA" id="ARBA00001933"/>
    </source>
</evidence>
<dbReference type="GeneID" id="61187265"/>
<name>A0AAE6M4D1_LEUCA</name>
<evidence type="ECO:0000313" key="8">
    <source>
        <dbReference type="EMBL" id="QEA33681.1"/>
    </source>
</evidence>
<dbReference type="PROSITE" id="PS00105">
    <property type="entry name" value="AA_TRANSFER_CLASS_1"/>
    <property type="match status" value="1"/>
</dbReference>
<dbReference type="SUPFAM" id="SSF53383">
    <property type="entry name" value="PLP-dependent transferases"/>
    <property type="match status" value="1"/>
</dbReference>
<dbReference type="CDD" id="cd00609">
    <property type="entry name" value="AAT_like"/>
    <property type="match status" value="1"/>
</dbReference>
<dbReference type="InterPro" id="IPR015421">
    <property type="entry name" value="PyrdxlP-dep_Trfase_major"/>
</dbReference>
<organism evidence="8 9">
    <name type="scientific">Leuconostoc carnosum</name>
    <dbReference type="NCBI Taxonomy" id="1252"/>
    <lineage>
        <taxon>Bacteria</taxon>
        <taxon>Bacillati</taxon>
        <taxon>Bacillota</taxon>
        <taxon>Bacilli</taxon>
        <taxon>Lactobacillales</taxon>
        <taxon>Lactobacillaceae</taxon>
        <taxon>Leuconostoc</taxon>
    </lineage>
</organism>
<proteinExistence type="inferred from homology"/>
<dbReference type="Gene3D" id="3.40.640.10">
    <property type="entry name" value="Type I PLP-dependent aspartate aminotransferase-like (Major domain)"/>
    <property type="match status" value="1"/>
</dbReference>
<dbReference type="EMBL" id="CP042374">
    <property type="protein sequence ID" value="QEA33681.1"/>
    <property type="molecule type" value="Genomic_DNA"/>
</dbReference>
<evidence type="ECO:0000256" key="4">
    <source>
        <dbReference type="ARBA" id="ARBA00022679"/>
    </source>
</evidence>
<protein>
    <recommendedName>
        <fullName evidence="6">Aminotransferase</fullName>
        <ecNumber evidence="6">2.6.1.-</ecNumber>
    </recommendedName>
</protein>
<evidence type="ECO:0000256" key="2">
    <source>
        <dbReference type="ARBA" id="ARBA00007441"/>
    </source>
</evidence>
<dbReference type="Gene3D" id="3.90.1150.10">
    <property type="entry name" value="Aspartate Aminotransferase, domain 1"/>
    <property type="match status" value="1"/>
</dbReference>
<evidence type="ECO:0000256" key="5">
    <source>
        <dbReference type="ARBA" id="ARBA00022898"/>
    </source>
</evidence>
<gene>
    <name evidence="8" type="ORF">FGL89_05855</name>
</gene>
<reference evidence="8 9" key="1">
    <citation type="submission" date="2019-06" db="EMBL/GenBank/DDBJ databases">
        <title>Genome analyses of bacteria isolated from kimchi.</title>
        <authorList>
            <person name="Lee S."/>
            <person name="Ahn S."/>
            <person name="Roh S."/>
        </authorList>
    </citation>
    <scope>NUCLEOTIDE SEQUENCE [LARGE SCALE GENOMIC DNA]</scope>
    <source>
        <strain evidence="8 9">CBA3620</strain>
    </source>
</reference>
<dbReference type="RefSeq" id="WP_147000467.1">
    <property type="nucleotide sequence ID" value="NZ_CP042374.1"/>
</dbReference>
<accession>A0AAE6M4D1</accession>
<dbReference type="GO" id="GO:0006520">
    <property type="term" value="P:amino acid metabolic process"/>
    <property type="evidence" value="ECO:0007669"/>
    <property type="project" value="InterPro"/>
</dbReference>
<evidence type="ECO:0000256" key="3">
    <source>
        <dbReference type="ARBA" id="ARBA00022576"/>
    </source>
</evidence>
<comment type="similarity">
    <text evidence="2 6">Belongs to the class-I pyridoxal-phosphate-dependent aminotransferase family.</text>
</comment>
<dbReference type="InterPro" id="IPR004838">
    <property type="entry name" value="NHTrfase_class1_PyrdxlP-BS"/>
</dbReference>
<keyword evidence="3 6" id="KW-0032">Aminotransferase</keyword>
<dbReference type="EC" id="2.6.1.-" evidence="6"/>
<keyword evidence="4 6" id="KW-0808">Transferase</keyword>
<dbReference type="Proteomes" id="UP000321332">
    <property type="component" value="Chromosome"/>
</dbReference>